<evidence type="ECO:0000313" key="2">
    <source>
        <dbReference type="Proteomes" id="UP001057402"/>
    </source>
</evidence>
<accession>A0ACB9RSJ7</accession>
<organism evidence="1 2">
    <name type="scientific">Melastoma candidum</name>
    <dbReference type="NCBI Taxonomy" id="119954"/>
    <lineage>
        <taxon>Eukaryota</taxon>
        <taxon>Viridiplantae</taxon>
        <taxon>Streptophyta</taxon>
        <taxon>Embryophyta</taxon>
        <taxon>Tracheophyta</taxon>
        <taxon>Spermatophyta</taxon>
        <taxon>Magnoliopsida</taxon>
        <taxon>eudicotyledons</taxon>
        <taxon>Gunneridae</taxon>
        <taxon>Pentapetalae</taxon>
        <taxon>rosids</taxon>
        <taxon>malvids</taxon>
        <taxon>Myrtales</taxon>
        <taxon>Melastomataceae</taxon>
        <taxon>Melastomatoideae</taxon>
        <taxon>Melastomateae</taxon>
        <taxon>Melastoma</taxon>
    </lineage>
</organism>
<comment type="caution">
    <text evidence="1">The sequence shown here is derived from an EMBL/GenBank/DDBJ whole genome shotgun (WGS) entry which is preliminary data.</text>
</comment>
<evidence type="ECO:0000313" key="1">
    <source>
        <dbReference type="EMBL" id="KAI4380388.1"/>
    </source>
</evidence>
<dbReference type="Proteomes" id="UP001057402">
    <property type="component" value="Chromosome 3"/>
</dbReference>
<sequence length="1021" mass="112282">MIGLLGPSLVLVAVLAFLVSFSISVESQLLLAREQQTLLRLKKSWNNPAFLDSWVASSNVTSHCGWPGVTCLGGSVTELNLYYKGIGSPIPGVICDLENLTVLNIGNNSIPGGFPTVLYGCSKLSYLDISQNYFVGPLPSEIYQLSGLWYLSVTGNNFSSDIPESIVRLKNLRELHINQNQFNGSYPDGIFGMSSLEVLNMADNYRLLPSRMPGNFSVLERMRYLQLTNMNLFGEIPDSVGAMVALEYLDFGRNNLTGTIPDGIFKLKNLTNLFLWETSLSGSIPRVVESLYLTEIDLSNNNLVGNIPEDFGKLQRLSLLVLINNDLSGPIPDSIGRLPSLRNFRIFGNHFSGLLPPDFGRYSALEVFEVALNNFTGILPDNLCYGGKLAGLTAFSNNLTGHLPTSLGNCSSLIQVTVYDNVFSGNVPKGLWTLSNLTTLNLHDNMFSGELPTVFSGSLTHIVINHNKFFGRIPSGLSSARNLQVFDASNNLLNGTIPIELTDLPQLNTLLLDGNQISGEIPTFMVSWNSLGVLNLSGNQISGRIPVAFGLLRVLTELDLSENQLSGPIPPQLGERRLSYLNLSNNNLTGPIPQEFENGAYADSFLNNPDLCSSSPSVKLQPCVAGSGNSRKAWSKNIALIISMTIVVFVLALAVFYVIFSFKKKNNGFDPTLKLTPFQRLSFTGSDIISGLNEQNVIGSGGSGKVYRVLLSRSSDVVAVKMICNSRKLEHKLEKEFSAEVEILGRIRHVNVVKLLCCISCENVKYLVYEYMPNRSLDQWLQKKRRPSSEVVGSTALLDWPKRLHIAIGAAQGLSYMHHDCSLPIIHRDIKSSNILIDADFNAKIADFGLARMLLVQGESATVSAVAGSFGYLAPEYGHTHRVNEKIDVYSFGVVLLELTTGKVANDADDDLCLAEWAWRHVQEDNPIVDALDPDIRDESNLNEMISVFKLGIFCTGTFPSTRPNMKQVVEYLLRYRDGTDPDGKNMKNNSSDASSLLLKIEEEAELLPPSDGPNIEYHTY</sequence>
<reference evidence="2" key="1">
    <citation type="journal article" date="2023" name="Front. Plant Sci.">
        <title>Chromosomal-level genome assembly of Melastoma candidum provides insights into trichome evolution.</title>
        <authorList>
            <person name="Zhong Y."/>
            <person name="Wu W."/>
            <person name="Sun C."/>
            <person name="Zou P."/>
            <person name="Liu Y."/>
            <person name="Dai S."/>
            <person name="Zhou R."/>
        </authorList>
    </citation>
    <scope>NUCLEOTIDE SEQUENCE [LARGE SCALE GENOMIC DNA]</scope>
</reference>
<name>A0ACB9RSJ7_9MYRT</name>
<protein>
    <submittedName>
        <fullName evidence="1">Uncharacterized protein</fullName>
    </submittedName>
</protein>
<keyword evidence="2" id="KW-1185">Reference proteome</keyword>
<proteinExistence type="predicted"/>
<dbReference type="EMBL" id="CM042882">
    <property type="protein sequence ID" value="KAI4380388.1"/>
    <property type="molecule type" value="Genomic_DNA"/>
</dbReference>
<gene>
    <name evidence="1" type="ORF">MLD38_006584</name>
</gene>